<dbReference type="RefSeq" id="WP_108791430.1">
    <property type="nucleotide sequence ID" value="NZ_ONZG01000013.1"/>
</dbReference>
<gene>
    <name evidence="9" type="ORF">TRM7615_04227</name>
</gene>
<dbReference type="GO" id="GO:0015031">
    <property type="term" value="P:protein transport"/>
    <property type="evidence" value="ECO:0007669"/>
    <property type="project" value="UniProtKB-KW"/>
</dbReference>
<keyword evidence="3" id="KW-1003">Cell membrane</keyword>
<evidence type="ECO:0000256" key="1">
    <source>
        <dbReference type="ARBA" id="ARBA00004162"/>
    </source>
</evidence>
<evidence type="ECO:0000256" key="5">
    <source>
        <dbReference type="ARBA" id="ARBA00022989"/>
    </source>
</evidence>
<dbReference type="GO" id="GO:0022857">
    <property type="term" value="F:transmembrane transporter activity"/>
    <property type="evidence" value="ECO:0007669"/>
    <property type="project" value="InterPro"/>
</dbReference>
<organism evidence="9 10">
    <name type="scientific">Falsiruegeria mediterranea M17</name>
    <dbReference type="NCBI Taxonomy" id="1200281"/>
    <lineage>
        <taxon>Bacteria</taxon>
        <taxon>Pseudomonadati</taxon>
        <taxon>Pseudomonadota</taxon>
        <taxon>Alphaproteobacteria</taxon>
        <taxon>Rhodobacterales</taxon>
        <taxon>Roseobacteraceae</taxon>
        <taxon>Falsiruegeria</taxon>
    </lineage>
</organism>
<evidence type="ECO:0000256" key="2">
    <source>
        <dbReference type="ARBA" id="ARBA00005811"/>
    </source>
</evidence>
<protein>
    <recommendedName>
        <fullName evidence="11">Biopolymer transport protein ExbD</fullName>
    </recommendedName>
</protein>
<dbReference type="AlphaFoldDB" id="A0A2R8CE26"/>
<dbReference type="Proteomes" id="UP000244898">
    <property type="component" value="Unassembled WGS sequence"/>
</dbReference>
<evidence type="ECO:0000256" key="4">
    <source>
        <dbReference type="ARBA" id="ARBA00022692"/>
    </source>
</evidence>
<keyword evidence="6 8" id="KW-0472">Membrane</keyword>
<accession>A0A2R8CE26</accession>
<evidence type="ECO:0000256" key="3">
    <source>
        <dbReference type="ARBA" id="ARBA00022475"/>
    </source>
</evidence>
<keyword evidence="7" id="KW-0653">Protein transport</keyword>
<keyword evidence="5 8" id="KW-1133">Transmembrane helix</keyword>
<evidence type="ECO:0008006" key="11">
    <source>
        <dbReference type="Google" id="ProtNLM"/>
    </source>
</evidence>
<dbReference type="Pfam" id="PF02472">
    <property type="entry name" value="ExbD"/>
    <property type="match status" value="1"/>
</dbReference>
<keyword evidence="4 7" id="KW-0812">Transmembrane</keyword>
<keyword evidence="7" id="KW-0813">Transport</keyword>
<evidence type="ECO:0000313" key="10">
    <source>
        <dbReference type="Proteomes" id="UP000244898"/>
    </source>
</evidence>
<proteinExistence type="inferred from homology"/>
<evidence type="ECO:0000256" key="7">
    <source>
        <dbReference type="RuleBase" id="RU003879"/>
    </source>
</evidence>
<evidence type="ECO:0000256" key="8">
    <source>
        <dbReference type="SAM" id="Phobius"/>
    </source>
</evidence>
<dbReference type="EMBL" id="ONZG01000013">
    <property type="protein sequence ID" value="SPJ30693.1"/>
    <property type="molecule type" value="Genomic_DNA"/>
</dbReference>
<comment type="similarity">
    <text evidence="2 7">Belongs to the ExbD/TolR family.</text>
</comment>
<evidence type="ECO:0000313" key="9">
    <source>
        <dbReference type="EMBL" id="SPJ30693.1"/>
    </source>
</evidence>
<dbReference type="GO" id="GO:0005886">
    <property type="term" value="C:plasma membrane"/>
    <property type="evidence" value="ECO:0007669"/>
    <property type="project" value="UniProtKB-SubCell"/>
</dbReference>
<name>A0A2R8CE26_9RHOB</name>
<dbReference type="InterPro" id="IPR003400">
    <property type="entry name" value="ExbD"/>
</dbReference>
<dbReference type="PANTHER" id="PTHR30558">
    <property type="entry name" value="EXBD MEMBRANE COMPONENT OF PMF-DRIVEN MACROMOLECULE IMPORT SYSTEM"/>
    <property type="match status" value="1"/>
</dbReference>
<feature type="transmembrane region" description="Helical" evidence="8">
    <location>
        <begin position="12"/>
        <end position="31"/>
    </location>
</feature>
<comment type="subcellular location">
    <subcellularLocation>
        <location evidence="1">Cell membrane</location>
        <topology evidence="1">Single-pass membrane protein</topology>
    </subcellularLocation>
    <subcellularLocation>
        <location evidence="7">Cell membrane</location>
        <topology evidence="7">Single-pass type II membrane protein</topology>
    </subcellularLocation>
</comment>
<dbReference type="OrthoDB" id="7727005at2"/>
<reference evidence="10" key="1">
    <citation type="submission" date="2018-03" db="EMBL/GenBank/DDBJ databases">
        <authorList>
            <person name="Rodrigo-Torres L."/>
            <person name="Arahal R. D."/>
            <person name="Lucena T."/>
        </authorList>
    </citation>
    <scope>NUCLEOTIDE SEQUENCE [LARGE SCALE GENOMIC DNA]</scope>
    <source>
        <strain evidence="10">CECT 7615</strain>
    </source>
</reference>
<sequence length="124" mass="13868">MALETAKRRRKRLSMTSLIDVIFLLLLFFMLTSTFSRYSEVELTGGAPGAPSQSERVTRFVKLDGDRLLVDGQDTDFVAIAERLATETEQMLVLAFSDQTSSQQLIDVLAVLRPLPNTQTMVLN</sequence>
<evidence type="ECO:0000256" key="6">
    <source>
        <dbReference type="ARBA" id="ARBA00023136"/>
    </source>
</evidence>
<dbReference type="PANTHER" id="PTHR30558:SF3">
    <property type="entry name" value="BIOPOLYMER TRANSPORT PROTEIN EXBD-RELATED"/>
    <property type="match status" value="1"/>
</dbReference>
<keyword evidence="10" id="KW-1185">Reference proteome</keyword>